<gene>
    <name evidence="6" type="ORF">CBP76_00540</name>
</gene>
<dbReference type="Gene3D" id="1.10.10.10">
    <property type="entry name" value="Winged helix-like DNA-binding domain superfamily/Winged helix DNA-binding domain"/>
    <property type="match status" value="1"/>
</dbReference>
<dbReference type="AlphaFoldDB" id="A0A2N7AXS7"/>
<feature type="domain" description="HTH lysR-type" evidence="5">
    <location>
        <begin position="1"/>
        <end position="59"/>
    </location>
</feature>
<dbReference type="InterPro" id="IPR036388">
    <property type="entry name" value="WH-like_DNA-bd_sf"/>
</dbReference>
<accession>A0A2N7AXS7</accession>
<dbReference type="SUPFAM" id="SSF53850">
    <property type="entry name" value="Periplasmic binding protein-like II"/>
    <property type="match status" value="1"/>
</dbReference>
<keyword evidence="7" id="KW-1185">Reference proteome</keyword>
<sequence length="303" mass="34974">MDIHQIQYLITIVDNDFNLTKSARILNVSQPALSKLIAELENVEQIQIFTRGKGRITGLTPTGEDLIRHGRTISQDYDNLVKSIHERADLKSGTVKVGIAPVIISTVFNRAIPKFIQENPDIDLQIVENGAYELQKKLILQEIDLAVLVSPATYPSIQEKPIYDSSVSVWFNKNHRFHDFKGPIPFEEVAKEKIVTLDDSFMVTYQTNQKFNQKKLNPNYFFKTRSWDLILNICQEMDDAVGIIASPIGRNYSGTNIEHRDFNPIFPWRISICNMKDVYQNTVVKYTQNWFVNYFKNEQNKNL</sequence>
<dbReference type="PANTHER" id="PTHR30419">
    <property type="entry name" value="HTH-TYPE TRANSCRIPTIONAL REGULATOR YBHD"/>
    <property type="match status" value="1"/>
</dbReference>
<dbReference type="InterPro" id="IPR000847">
    <property type="entry name" value="LysR_HTH_N"/>
</dbReference>
<protein>
    <submittedName>
        <fullName evidence="6">LysR family transcriptional regulator</fullName>
    </submittedName>
</protein>
<evidence type="ECO:0000256" key="3">
    <source>
        <dbReference type="ARBA" id="ARBA00023125"/>
    </source>
</evidence>
<dbReference type="Gene3D" id="3.40.190.290">
    <property type="match status" value="1"/>
</dbReference>
<dbReference type="PROSITE" id="PS50931">
    <property type="entry name" value="HTH_LYSR"/>
    <property type="match status" value="1"/>
</dbReference>
<dbReference type="OrthoDB" id="9803735at2"/>
<dbReference type="EMBL" id="NIPR01000001">
    <property type="protein sequence ID" value="PMD73866.1"/>
    <property type="molecule type" value="Genomic_DNA"/>
</dbReference>
<dbReference type="PANTHER" id="PTHR30419:SF8">
    <property type="entry name" value="NITROGEN ASSIMILATION TRANSCRIPTIONAL ACTIVATOR-RELATED"/>
    <property type="match status" value="1"/>
</dbReference>
<dbReference type="Pfam" id="PF03466">
    <property type="entry name" value="LysR_substrate"/>
    <property type="match status" value="1"/>
</dbReference>
<dbReference type="GO" id="GO:0003700">
    <property type="term" value="F:DNA-binding transcription factor activity"/>
    <property type="evidence" value="ECO:0007669"/>
    <property type="project" value="InterPro"/>
</dbReference>
<dbReference type="PRINTS" id="PR00039">
    <property type="entry name" value="HTHLYSR"/>
</dbReference>
<dbReference type="CDD" id="cd05466">
    <property type="entry name" value="PBP2_LTTR_substrate"/>
    <property type="match status" value="1"/>
</dbReference>
<dbReference type="InterPro" id="IPR036390">
    <property type="entry name" value="WH_DNA-bd_sf"/>
</dbReference>
<dbReference type="SUPFAM" id="SSF46785">
    <property type="entry name" value="Winged helix' DNA-binding domain"/>
    <property type="match status" value="1"/>
</dbReference>
<name>A0A2N7AXS7_9LACO</name>
<evidence type="ECO:0000313" key="6">
    <source>
        <dbReference type="EMBL" id="PMD73866.1"/>
    </source>
</evidence>
<dbReference type="GO" id="GO:0005829">
    <property type="term" value="C:cytosol"/>
    <property type="evidence" value="ECO:0007669"/>
    <property type="project" value="TreeGrafter"/>
</dbReference>
<comment type="caution">
    <text evidence="6">The sequence shown here is derived from an EMBL/GenBank/DDBJ whole genome shotgun (WGS) entry which is preliminary data.</text>
</comment>
<dbReference type="GO" id="GO:0003677">
    <property type="term" value="F:DNA binding"/>
    <property type="evidence" value="ECO:0007669"/>
    <property type="project" value="UniProtKB-KW"/>
</dbReference>
<evidence type="ECO:0000313" key="7">
    <source>
        <dbReference type="Proteomes" id="UP000235649"/>
    </source>
</evidence>
<organism evidence="6 7">
    <name type="scientific">Companilactobacillus nuruki</name>
    <dbReference type="NCBI Taxonomy" id="1993540"/>
    <lineage>
        <taxon>Bacteria</taxon>
        <taxon>Bacillati</taxon>
        <taxon>Bacillota</taxon>
        <taxon>Bacilli</taxon>
        <taxon>Lactobacillales</taxon>
        <taxon>Lactobacillaceae</taxon>
        <taxon>Companilactobacillus</taxon>
    </lineage>
</organism>
<keyword evidence="2" id="KW-0805">Transcription regulation</keyword>
<keyword evidence="3" id="KW-0238">DNA-binding</keyword>
<reference evidence="6 7" key="1">
    <citation type="submission" date="2017-05" db="EMBL/GenBank/DDBJ databases">
        <title>Lactobacillus nurukis nov., sp. nov., isolated from nuruk.</title>
        <authorList>
            <person name="Kim S.-J."/>
        </authorList>
    </citation>
    <scope>NUCLEOTIDE SEQUENCE [LARGE SCALE GENOMIC DNA]</scope>
    <source>
        <strain evidence="6 7">SYF10-1a</strain>
    </source>
</reference>
<dbReference type="Proteomes" id="UP000235649">
    <property type="component" value="Unassembled WGS sequence"/>
</dbReference>
<evidence type="ECO:0000256" key="2">
    <source>
        <dbReference type="ARBA" id="ARBA00023015"/>
    </source>
</evidence>
<keyword evidence="4" id="KW-0804">Transcription</keyword>
<evidence type="ECO:0000256" key="4">
    <source>
        <dbReference type="ARBA" id="ARBA00023163"/>
    </source>
</evidence>
<dbReference type="InterPro" id="IPR050950">
    <property type="entry name" value="HTH-type_LysR_regulators"/>
</dbReference>
<comment type="similarity">
    <text evidence="1">Belongs to the LysR transcriptional regulatory family.</text>
</comment>
<dbReference type="Pfam" id="PF00126">
    <property type="entry name" value="HTH_1"/>
    <property type="match status" value="1"/>
</dbReference>
<evidence type="ECO:0000259" key="5">
    <source>
        <dbReference type="PROSITE" id="PS50931"/>
    </source>
</evidence>
<proteinExistence type="inferred from homology"/>
<evidence type="ECO:0000256" key="1">
    <source>
        <dbReference type="ARBA" id="ARBA00009437"/>
    </source>
</evidence>
<dbReference type="RefSeq" id="WP_102194977.1">
    <property type="nucleotide sequence ID" value="NZ_NIPR01000001.1"/>
</dbReference>
<dbReference type="InterPro" id="IPR005119">
    <property type="entry name" value="LysR_subst-bd"/>
</dbReference>